<reference evidence="1 2" key="1">
    <citation type="submission" date="2014-06" db="EMBL/GenBank/DDBJ databases">
        <authorList>
            <person name="Swart Estienne"/>
        </authorList>
    </citation>
    <scope>NUCLEOTIDE SEQUENCE [LARGE SCALE GENOMIC DNA]</scope>
    <source>
        <strain evidence="1 2">130c</strain>
    </source>
</reference>
<dbReference type="Proteomes" id="UP000039865">
    <property type="component" value="Unassembled WGS sequence"/>
</dbReference>
<keyword evidence="2" id="KW-1185">Reference proteome</keyword>
<proteinExistence type="predicted"/>
<dbReference type="OrthoDB" id="324488at2759"/>
<evidence type="ECO:0000313" key="1">
    <source>
        <dbReference type="EMBL" id="CDW74963.1"/>
    </source>
</evidence>
<organism evidence="1 2">
    <name type="scientific">Stylonychia lemnae</name>
    <name type="common">Ciliate</name>
    <dbReference type="NCBI Taxonomy" id="5949"/>
    <lineage>
        <taxon>Eukaryota</taxon>
        <taxon>Sar</taxon>
        <taxon>Alveolata</taxon>
        <taxon>Ciliophora</taxon>
        <taxon>Intramacronucleata</taxon>
        <taxon>Spirotrichea</taxon>
        <taxon>Stichotrichia</taxon>
        <taxon>Sporadotrichida</taxon>
        <taxon>Oxytrichidae</taxon>
        <taxon>Stylonychinae</taxon>
        <taxon>Stylonychia</taxon>
    </lineage>
</organism>
<sequence>MGCTQQRPMSFNVDHEYRNAKLPVPESTEYENDFEKEAYMMINLIRHDPKKFVTSVREMKSNKLYKGKNWQKLIDEMGNITSPLPNLALDQEACKACRQNNSDQLKDETKEPPQGGNLEKYKIILGEQSKVPAAEEHTYSAWTGTAHELILLNLLQEFEKAGKPALLDPQTTKVGLAFAAHKKTQNIFQLLYVKSSSNAIE</sequence>
<dbReference type="EMBL" id="CCKQ01003824">
    <property type="protein sequence ID" value="CDW74963.1"/>
    <property type="molecule type" value="Genomic_DNA"/>
</dbReference>
<dbReference type="InParanoid" id="A0A078A0I4"/>
<dbReference type="AlphaFoldDB" id="A0A078A0I4"/>
<name>A0A078A0I4_STYLE</name>
<accession>A0A078A0I4</accession>
<gene>
    <name evidence="1" type="primary">Contig1454.g1588</name>
    <name evidence="1" type="ORF">STYLEM_3947</name>
</gene>
<evidence type="ECO:0000313" key="2">
    <source>
        <dbReference type="Proteomes" id="UP000039865"/>
    </source>
</evidence>
<protein>
    <submittedName>
        <fullName evidence="1">Uncharacterized protein</fullName>
    </submittedName>
</protein>